<reference evidence="1 2" key="1">
    <citation type="journal article" date="2018" name="Science">
        <title>The opium poppy genome and morphinan production.</title>
        <authorList>
            <person name="Guo L."/>
            <person name="Winzer T."/>
            <person name="Yang X."/>
            <person name="Li Y."/>
            <person name="Ning Z."/>
            <person name="He Z."/>
            <person name="Teodor R."/>
            <person name="Lu Y."/>
            <person name="Bowser T.A."/>
            <person name="Graham I.A."/>
            <person name="Ye K."/>
        </authorList>
    </citation>
    <scope>NUCLEOTIDE SEQUENCE [LARGE SCALE GENOMIC DNA]</scope>
    <source>
        <strain evidence="2">cv. HN1</strain>
        <tissue evidence="1">Leaves</tissue>
    </source>
</reference>
<dbReference type="Gramene" id="RZC45834">
    <property type="protein sequence ID" value="RZC45834"/>
    <property type="gene ID" value="C5167_038785"/>
</dbReference>
<dbReference type="EMBL" id="CM010715">
    <property type="protein sequence ID" value="RZC45834.1"/>
    <property type="molecule type" value="Genomic_DNA"/>
</dbReference>
<keyword evidence="2" id="KW-1185">Reference proteome</keyword>
<name>A0A4Y7IAH4_PAPSO</name>
<protein>
    <submittedName>
        <fullName evidence="1">Uncharacterized protein</fullName>
    </submittedName>
</protein>
<accession>A0A4Y7IAH4</accession>
<evidence type="ECO:0000313" key="1">
    <source>
        <dbReference type="EMBL" id="RZC45834.1"/>
    </source>
</evidence>
<dbReference type="Proteomes" id="UP000316621">
    <property type="component" value="Chromosome 1"/>
</dbReference>
<proteinExistence type="predicted"/>
<sequence length="79" mass="9166">MLLFGTVVYVTGSLTHLPVNQFTSHNIETKVKKEEVRLGEPWEDKKQTRNQSINHRSRFVDSGRSQFWCKEKVCDASGR</sequence>
<evidence type="ECO:0000313" key="2">
    <source>
        <dbReference type="Proteomes" id="UP000316621"/>
    </source>
</evidence>
<dbReference type="AlphaFoldDB" id="A0A4Y7IAH4"/>
<gene>
    <name evidence="1" type="ORF">C5167_038785</name>
</gene>
<organism evidence="1 2">
    <name type="scientific">Papaver somniferum</name>
    <name type="common">Opium poppy</name>
    <dbReference type="NCBI Taxonomy" id="3469"/>
    <lineage>
        <taxon>Eukaryota</taxon>
        <taxon>Viridiplantae</taxon>
        <taxon>Streptophyta</taxon>
        <taxon>Embryophyta</taxon>
        <taxon>Tracheophyta</taxon>
        <taxon>Spermatophyta</taxon>
        <taxon>Magnoliopsida</taxon>
        <taxon>Ranunculales</taxon>
        <taxon>Papaveraceae</taxon>
        <taxon>Papaveroideae</taxon>
        <taxon>Papaver</taxon>
    </lineage>
</organism>